<evidence type="ECO:0000313" key="1">
    <source>
        <dbReference type="EMBL" id="SCP98553.1"/>
    </source>
</evidence>
<dbReference type="EMBL" id="FMKA01000022">
    <property type="protein sequence ID" value="SCP98553.1"/>
    <property type="molecule type" value="Genomic_DNA"/>
</dbReference>
<dbReference type="InterPro" id="IPR046153">
    <property type="entry name" value="DUF6155"/>
</dbReference>
<evidence type="ECO:0000313" key="2">
    <source>
        <dbReference type="Proteomes" id="UP000199315"/>
    </source>
</evidence>
<name>A0A1D3TWD1_9FIRM</name>
<dbReference type="STRING" id="1619234.SAMN05421730_102231"/>
<dbReference type="Pfam" id="PF19652">
    <property type="entry name" value="DUF6155"/>
    <property type="match status" value="1"/>
</dbReference>
<dbReference type="AlphaFoldDB" id="A0A1D3TWD1"/>
<sequence length="188" mass="22154">MATKMKITDLKKVLKNADKDELEMLICELYKKDGFAEILINCKLFGDEFEKQILTEYKDKMEMIFFPNNLSRGFSLSGAKKLIADYKKISNNSQYLLDLTLYYVECGTDFTNSFGDIDMPFYNSLMSVFDKFTEELYKQDDEKMYLLFKDRLARLSNDVGSIGWGYCDYMQEEILNLECFFMEEEDND</sequence>
<organism evidence="1 2">
    <name type="scientific">Anaerobium acetethylicum</name>
    <dbReference type="NCBI Taxonomy" id="1619234"/>
    <lineage>
        <taxon>Bacteria</taxon>
        <taxon>Bacillati</taxon>
        <taxon>Bacillota</taxon>
        <taxon>Clostridia</taxon>
        <taxon>Lachnospirales</taxon>
        <taxon>Lachnospiraceae</taxon>
        <taxon>Anaerobium</taxon>
    </lineage>
</organism>
<accession>A0A1D3TWD1</accession>
<protein>
    <submittedName>
        <fullName evidence="1">Uncharacterized protein</fullName>
    </submittedName>
</protein>
<gene>
    <name evidence="1" type="ORF">SAMN05421730_102231</name>
</gene>
<reference evidence="1 2" key="1">
    <citation type="submission" date="2016-09" db="EMBL/GenBank/DDBJ databases">
        <authorList>
            <person name="Capua I."/>
            <person name="De Benedictis P."/>
            <person name="Joannis T."/>
            <person name="Lombin L.H."/>
            <person name="Cattoli G."/>
        </authorList>
    </citation>
    <scope>NUCLEOTIDE SEQUENCE [LARGE SCALE GENOMIC DNA]</scope>
    <source>
        <strain evidence="1 2">GluBS11</strain>
    </source>
</reference>
<dbReference type="OrthoDB" id="9801392at2"/>
<dbReference type="RefSeq" id="WP_091235587.1">
    <property type="nucleotide sequence ID" value="NZ_FMKA01000022.1"/>
</dbReference>
<proteinExistence type="predicted"/>
<dbReference type="Proteomes" id="UP000199315">
    <property type="component" value="Unassembled WGS sequence"/>
</dbReference>
<keyword evidence="2" id="KW-1185">Reference proteome</keyword>